<dbReference type="GO" id="GO:0000126">
    <property type="term" value="C:transcription factor TFIIIB complex"/>
    <property type="evidence" value="ECO:0007669"/>
    <property type="project" value="TreeGrafter"/>
</dbReference>
<dbReference type="PANTHER" id="PTHR22929">
    <property type="entry name" value="RNA POLYMERASE III TRANSCRIPTION INITIATION FACTOR B"/>
    <property type="match status" value="1"/>
</dbReference>
<accession>A0A4Z1PGX1</accession>
<sequence length="807" mass="88002">MSSFINKSGKKVAPKGAPRRRAGGPPAATPVVPQPSIQPAAEKPQDTLLSNDTAHPASAAPAQLPTPNPTQIEKPPIPSAPVVTASSQLPGQPDIESTPAASFQISSIPQSEPQVLPEVNVPKEPIATVAQEVPRATAENTLPIFTAPSAAIGPGASPPVAEDDSRPAKRRRVEEVVDVVQVSSIPTEVIRGYSRPPAPMLPPSLLPKNVREPAAVPASEPIVASSRPRAKGARKDQWQVSTPTDVTTGKGKRKSRKPVDRMQIDARQEAETVDELNQPSIVTLTPATDPAPDAPKARKVRKDKGVKRTSKTSETETSTASAEALNGEANGGTAGSETIAAEPATEGQGDSQPLSAAAQKRLANAQKRKAKQLAKTAALSKAAGRANAAAIDKAVAQSIEGRAGSSSRASTGPTFIVTPGTPNREGTAATSRSSVAATERTEGGTVVRRAKRSKRAETPEENEAVFIVESQTSMFDLAGRDTENRVGFKSEREKAMRLIDWDEVKKKRKAEDERMARMARGKRNQDDDYDPEEEGMDEDEILARRVARNKNKRPGLQITLMANGEHGIDEQSQMIDRHRINEDELELLEEVEEDDLTKKFNVQTYGLWRRKEEDERIPHNERWTFEQTDKFYDALTSFGTDFMIISTMFPGMTRRQIKAKFVREERQEPERIRDALTGHNSGRRNGIEGSGWDLKVYCEGAGLSESAFLDPKKIREELDRERVEREKEIEEARAEAAEEDRQRKLAGALNGDDELDSDGEPLSPGAVVKRAKEVARQKKLARLGEKKRKIMEMAGGSEEVVESIEDD</sequence>
<feature type="compositionally biased region" description="Basic residues" evidence="1">
    <location>
        <begin position="8"/>
        <end position="22"/>
    </location>
</feature>
<feature type="region of interest" description="Disordered" evidence="1">
    <location>
        <begin position="512"/>
        <end position="537"/>
    </location>
</feature>
<feature type="compositionally biased region" description="Polar residues" evidence="1">
    <location>
        <begin position="238"/>
        <end position="247"/>
    </location>
</feature>
<feature type="domain" description="Transcription factor TFIIIB component B'' Myb" evidence="2">
    <location>
        <begin position="619"/>
        <end position="680"/>
    </location>
</feature>
<evidence type="ECO:0000256" key="1">
    <source>
        <dbReference type="SAM" id="MobiDB-lite"/>
    </source>
</evidence>
<dbReference type="AlphaFoldDB" id="A0A4Z1PGX1"/>
<dbReference type="GO" id="GO:0070898">
    <property type="term" value="P:RNA polymerase III preinitiation complex assembly"/>
    <property type="evidence" value="ECO:0007669"/>
    <property type="project" value="TreeGrafter"/>
</dbReference>
<feature type="region of interest" description="Disordered" evidence="1">
    <location>
        <begin position="147"/>
        <end position="172"/>
    </location>
</feature>
<proteinExistence type="predicted"/>
<feature type="compositionally biased region" description="Basic residues" evidence="1">
    <location>
        <begin position="297"/>
        <end position="310"/>
    </location>
</feature>
<evidence type="ECO:0000313" key="4">
    <source>
        <dbReference type="Proteomes" id="UP000298493"/>
    </source>
</evidence>
<dbReference type="InterPro" id="IPR009057">
    <property type="entry name" value="Homeodomain-like_sf"/>
</dbReference>
<feature type="compositionally biased region" description="Low complexity" evidence="1">
    <location>
        <begin position="147"/>
        <end position="159"/>
    </location>
</feature>
<evidence type="ECO:0000313" key="3">
    <source>
        <dbReference type="EMBL" id="TID27846.1"/>
    </source>
</evidence>
<reference evidence="3 4" key="1">
    <citation type="submission" date="2019-04" db="EMBL/GenBank/DDBJ databases">
        <title>High contiguity whole genome sequence and gene annotation resource for two Venturia nashicola isolates.</title>
        <authorList>
            <person name="Prokchorchik M."/>
            <person name="Won K."/>
            <person name="Lee Y."/>
            <person name="Choi E.D."/>
            <person name="Segonzac C."/>
            <person name="Sohn K.H."/>
        </authorList>
    </citation>
    <scope>NUCLEOTIDE SEQUENCE [LARGE SCALE GENOMIC DNA]</scope>
    <source>
        <strain evidence="3 4">PRI2</strain>
    </source>
</reference>
<name>A0A4Z1PGX1_9PEZI</name>
<comment type="caution">
    <text evidence="3">The sequence shown here is derived from an EMBL/GenBank/DDBJ whole genome shotgun (WGS) entry which is preliminary data.</text>
</comment>
<dbReference type="EMBL" id="SNSC02000001">
    <property type="protein sequence ID" value="TID27846.1"/>
    <property type="molecule type" value="Genomic_DNA"/>
</dbReference>
<dbReference type="STRING" id="86259.A0A4Z1PGX1"/>
<feature type="compositionally biased region" description="Acidic residues" evidence="1">
    <location>
        <begin position="527"/>
        <end position="537"/>
    </location>
</feature>
<protein>
    <recommendedName>
        <fullName evidence="2">Transcription factor TFIIIB component B'' Myb domain-containing protein</fullName>
    </recommendedName>
</protein>
<organism evidence="3 4">
    <name type="scientific">Venturia nashicola</name>
    <dbReference type="NCBI Taxonomy" id="86259"/>
    <lineage>
        <taxon>Eukaryota</taxon>
        <taxon>Fungi</taxon>
        <taxon>Dikarya</taxon>
        <taxon>Ascomycota</taxon>
        <taxon>Pezizomycotina</taxon>
        <taxon>Dothideomycetes</taxon>
        <taxon>Pleosporomycetidae</taxon>
        <taxon>Venturiales</taxon>
        <taxon>Venturiaceae</taxon>
        <taxon>Venturia</taxon>
    </lineage>
</organism>
<feature type="compositionally biased region" description="Basic and acidic residues" evidence="1">
    <location>
        <begin position="731"/>
        <end position="743"/>
    </location>
</feature>
<dbReference type="InterPro" id="IPR039467">
    <property type="entry name" value="TFIIIB_B''_Myb"/>
</dbReference>
<dbReference type="PANTHER" id="PTHR22929:SF0">
    <property type="entry name" value="TRANSCRIPTION FACTOR TFIIIB COMPONENT B'' HOMOLOG"/>
    <property type="match status" value="1"/>
</dbReference>
<evidence type="ECO:0000259" key="2">
    <source>
        <dbReference type="Pfam" id="PF15963"/>
    </source>
</evidence>
<feature type="compositionally biased region" description="Basic and acidic residues" evidence="1">
    <location>
        <begin position="257"/>
        <end position="270"/>
    </location>
</feature>
<feature type="compositionally biased region" description="Basic and acidic residues" evidence="1">
    <location>
        <begin position="163"/>
        <end position="172"/>
    </location>
</feature>
<feature type="compositionally biased region" description="Low complexity" evidence="1">
    <location>
        <begin position="401"/>
        <end position="410"/>
    </location>
</feature>
<keyword evidence="4" id="KW-1185">Reference proteome</keyword>
<dbReference type="GO" id="GO:0001156">
    <property type="term" value="F:TFIIIC-class transcription factor complex binding"/>
    <property type="evidence" value="ECO:0007669"/>
    <property type="project" value="TreeGrafter"/>
</dbReference>
<feature type="region of interest" description="Disordered" evidence="1">
    <location>
        <begin position="212"/>
        <end position="458"/>
    </location>
</feature>
<dbReference type="Proteomes" id="UP000298493">
    <property type="component" value="Unassembled WGS sequence"/>
</dbReference>
<gene>
    <name evidence="3" type="ORF">E6O75_ATG00613</name>
</gene>
<dbReference type="SUPFAM" id="SSF46689">
    <property type="entry name" value="Homeodomain-like"/>
    <property type="match status" value="1"/>
</dbReference>
<feature type="compositionally biased region" description="Low complexity" evidence="1">
    <location>
        <begin position="427"/>
        <end position="438"/>
    </location>
</feature>
<feature type="region of interest" description="Disordered" evidence="1">
    <location>
        <begin position="731"/>
        <end position="771"/>
    </location>
</feature>
<dbReference type="Pfam" id="PF15963">
    <property type="entry name" value="Myb_DNA-bind_7"/>
    <property type="match status" value="1"/>
</dbReference>
<feature type="region of interest" description="Disordered" evidence="1">
    <location>
        <begin position="1"/>
        <end position="102"/>
    </location>
</feature>
<feature type="compositionally biased region" description="Low complexity" evidence="1">
    <location>
        <begin position="315"/>
        <end position="324"/>
    </location>
</feature>